<evidence type="ECO:0000256" key="1">
    <source>
        <dbReference type="ARBA" id="ARBA00022737"/>
    </source>
</evidence>
<dbReference type="AlphaFoldDB" id="A0A3N4K3T3"/>
<dbReference type="InterPro" id="IPR036770">
    <property type="entry name" value="Ankyrin_rpt-contain_sf"/>
</dbReference>
<keyword evidence="5" id="KW-1185">Reference proteome</keyword>
<evidence type="ECO:0000256" key="2">
    <source>
        <dbReference type="ARBA" id="ARBA00023043"/>
    </source>
</evidence>
<dbReference type="Pfam" id="PF12796">
    <property type="entry name" value="Ank_2"/>
    <property type="match status" value="1"/>
</dbReference>
<proteinExistence type="predicted"/>
<protein>
    <submittedName>
        <fullName evidence="4">Ankyrin</fullName>
    </submittedName>
</protein>
<dbReference type="SMART" id="SM00248">
    <property type="entry name" value="ANK"/>
    <property type="match status" value="3"/>
</dbReference>
<dbReference type="Pfam" id="PF00023">
    <property type="entry name" value="Ank"/>
    <property type="match status" value="1"/>
</dbReference>
<gene>
    <name evidence="4" type="ORF">L873DRAFT_1620151</name>
</gene>
<evidence type="ECO:0000313" key="4">
    <source>
        <dbReference type="EMBL" id="RPB05023.1"/>
    </source>
</evidence>
<feature type="repeat" description="ANK" evidence="3">
    <location>
        <begin position="1"/>
        <end position="24"/>
    </location>
</feature>
<feature type="repeat" description="ANK" evidence="3">
    <location>
        <begin position="106"/>
        <end position="128"/>
    </location>
</feature>
<reference evidence="4 5" key="1">
    <citation type="journal article" date="2018" name="Nat. Ecol. Evol.">
        <title>Pezizomycetes genomes reveal the molecular basis of ectomycorrhizal truffle lifestyle.</title>
        <authorList>
            <person name="Murat C."/>
            <person name="Payen T."/>
            <person name="Noel B."/>
            <person name="Kuo A."/>
            <person name="Morin E."/>
            <person name="Chen J."/>
            <person name="Kohler A."/>
            <person name="Krizsan K."/>
            <person name="Balestrini R."/>
            <person name="Da Silva C."/>
            <person name="Montanini B."/>
            <person name="Hainaut M."/>
            <person name="Levati E."/>
            <person name="Barry K.W."/>
            <person name="Belfiori B."/>
            <person name="Cichocki N."/>
            <person name="Clum A."/>
            <person name="Dockter R.B."/>
            <person name="Fauchery L."/>
            <person name="Guy J."/>
            <person name="Iotti M."/>
            <person name="Le Tacon F."/>
            <person name="Lindquist E.A."/>
            <person name="Lipzen A."/>
            <person name="Malagnac F."/>
            <person name="Mello A."/>
            <person name="Molinier V."/>
            <person name="Miyauchi S."/>
            <person name="Poulain J."/>
            <person name="Riccioni C."/>
            <person name="Rubini A."/>
            <person name="Sitrit Y."/>
            <person name="Splivallo R."/>
            <person name="Traeger S."/>
            <person name="Wang M."/>
            <person name="Zifcakova L."/>
            <person name="Wipf D."/>
            <person name="Zambonelli A."/>
            <person name="Paolocci F."/>
            <person name="Nowrousian M."/>
            <person name="Ottonello S."/>
            <person name="Baldrian P."/>
            <person name="Spatafora J.W."/>
            <person name="Henrissat B."/>
            <person name="Nagy L.G."/>
            <person name="Aury J.M."/>
            <person name="Wincker P."/>
            <person name="Grigoriev I.V."/>
            <person name="Bonfante P."/>
            <person name="Martin F.M."/>
        </authorList>
    </citation>
    <scope>NUCLEOTIDE SEQUENCE [LARGE SCALE GENOMIC DNA]</scope>
    <source>
        <strain evidence="4 5">120613-1</strain>
    </source>
</reference>
<organism evidence="4 5">
    <name type="scientific">Choiromyces venosus 120613-1</name>
    <dbReference type="NCBI Taxonomy" id="1336337"/>
    <lineage>
        <taxon>Eukaryota</taxon>
        <taxon>Fungi</taxon>
        <taxon>Dikarya</taxon>
        <taxon>Ascomycota</taxon>
        <taxon>Pezizomycotina</taxon>
        <taxon>Pezizomycetes</taxon>
        <taxon>Pezizales</taxon>
        <taxon>Tuberaceae</taxon>
        <taxon>Choiromyces</taxon>
    </lineage>
</organism>
<keyword evidence="1" id="KW-0677">Repeat</keyword>
<dbReference type="PROSITE" id="PS50088">
    <property type="entry name" value="ANK_REPEAT"/>
    <property type="match status" value="4"/>
</dbReference>
<dbReference type="PANTHER" id="PTHR24198">
    <property type="entry name" value="ANKYRIN REPEAT AND PROTEIN KINASE DOMAIN-CONTAINING PROTEIN"/>
    <property type="match status" value="1"/>
</dbReference>
<dbReference type="PRINTS" id="PR01415">
    <property type="entry name" value="ANKYRIN"/>
</dbReference>
<name>A0A3N4K3T3_9PEZI</name>
<dbReference type="STRING" id="1336337.A0A3N4K3T3"/>
<accession>A0A3N4K3T3</accession>
<feature type="non-terminal residue" evidence="4">
    <location>
        <position position="1"/>
    </location>
</feature>
<feature type="repeat" description="ANK" evidence="3">
    <location>
        <begin position="68"/>
        <end position="101"/>
    </location>
</feature>
<dbReference type="EMBL" id="ML120355">
    <property type="protein sequence ID" value="RPB05023.1"/>
    <property type="molecule type" value="Genomic_DNA"/>
</dbReference>
<sequence length="128" mass="13713">GRTPLHVSASNGHTNIVKLLLSRSDVDPNSKTNKGDTPLHYATSFGAKSVAKLFLNLDNFNPNIANNHGSTPLSIASEYGHIGIVEMLLATDNIDINSVDRCINDDGYTLLHMAALCGQEAVVTLLLE</sequence>
<dbReference type="SUPFAM" id="SSF48403">
    <property type="entry name" value="Ankyrin repeat"/>
    <property type="match status" value="1"/>
</dbReference>
<feature type="repeat" description="ANK" evidence="3">
    <location>
        <begin position="34"/>
        <end position="56"/>
    </location>
</feature>
<dbReference type="Proteomes" id="UP000276215">
    <property type="component" value="Unassembled WGS sequence"/>
</dbReference>
<keyword evidence="2 3" id="KW-0040">ANK repeat</keyword>
<dbReference type="OrthoDB" id="21416at2759"/>
<feature type="non-terminal residue" evidence="4">
    <location>
        <position position="128"/>
    </location>
</feature>
<dbReference type="PANTHER" id="PTHR24198:SF165">
    <property type="entry name" value="ANKYRIN REPEAT-CONTAINING PROTEIN-RELATED"/>
    <property type="match status" value="1"/>
</dbReference>
<dbReference type="InterPro" id="IPR002110">
    <property type="entry name" value="Ankyrin_rpt"/>
</dbReference>
<evidence type="ECO:0000313" key="5">
    <source>
        <dbReference type="Proteomes" id="UP000276215"/>
    </source>
</evidence>
<dbReference type="PROSITE" id="PS50297">
    <property type="entry name" value="ANK_REP_REGION"/>
    <property type="match status" value="4"/>
</dbReference>
<evidence type="ECO:0000256" key="3">
    <source>
        <dbReference type="PROSITE-ProRule" id="PRU00023"/>
    </source>
</evidence>
<dbReference type="Gene3D" id="1.25.40.20">
    <property type="entry name" value="Ankyrin repeat-containing domain"/>
    <property type="match status" value="2"/>
</dbReference>